<reference evidence="2 3" key="1">
    <citation type="journal article" date="2024" name="Microbiol. Resour. Announc.">
        <title>Genome annotations for the ascomycete fungi Trichoderma harzianum, Trichoderma aggressivum, and Purpureocillium lilacinum.</title>
        <authorList>
            <person name="Beijen E.P.W."/>
            <person name="Ohm R.A."/>
        </authorList>
    </citation>
    <scope>NUCLEOTIDE SEQUENCE [LARGE SCALE GENOMIC DNA]</scope>
    <source>
        <strain evidence="2 3">CBS 150709</strain>
    </source>
</reference>
<evidence type="ECO:0000313" key="3">
    <source>
        <dbReference type="Proteomes" id="UP001287286"/>
    </source>
</evidence>
<comment type="caution">
    <text evidence="2">The sequence shown here is derived from an EMBL/GenBank/DDBJ whole genome shotgun (WGS) entry which is preliminary data.</text>
</comment>
<organism evidence="2 3">
    <name type="scientific">Purpureocillium lilacinum</name>
    <name type="common">Paecilomyces lilacinus</name>
    <dbReference type="NCBI Taxonomy" id="33203"/>
    <lineage>
        <taxon>Eukaryota</taxon>
        <taxon>Fungi</taxon>
        <taxon>Dikarya</taxon>
        <taxon>Ascomycota</taxon>
        <taxon>Pezizomycotina</taxon>
        <taxon>Sordariomycetes</taxon>
        <taxon>Hypocreomycetidae</taxon>
        <taxon>Hypocreales</taxon>
        <taxon>Ophiocordycipitaceae</taxon>
        <taxon>Purpureocillium</taxon>
    </lineage>
</organism>
<evidence type="ECO:0000256" key="1">
    <source>
        <dbReference type="SAM" id="MobiDB-lite"/>
    </source>
</evidence>
<protein>
    <submittedName>
        <fullName evidence="2">Uncharacterized protein</fullName>
    </submittedName>
</protein>
<dbReference type="Proteomes" id="UP001287286">
    <property type="component" value="Unassembled WGS sequence"/>
</dbReference>
<feature type="region of interest" description="Disordered" evidence="1">
    <location>
        <begin position="1"/>
        <end position="49"/>
    </location>
</feature>
<dbReference type="EMBL" id="JAWRVI010000018">
    <property type="protein sequence ID" value="KAK4089901.1"/>
    <property type="molecule type" value="Genomic_DNA"/>
</dbReference>
<keyword evidence="3" id="KW-1185">Reference proteome</keyword>
<name>A0ABR0C1C9_PURLI</name>
<proteinExistence type="predicted"/>
<evidence type="ECO:0000313" key="2">
    <source>
        <dbReference type="EMBL" id="KAK4089901.1"/>
    </source>
</evidence>
<sequence>MLSAPGVSTGEGPPDGGSHRCNARTWYNGARPRKRANSSADAAAGEDVNESLSKWPAIFTTVATADKIRMPGWRRTEGPKLGGCVLLGWWLKMLNVLIPANGSPDMTSADPTASVPAARRVQSLQCLLACLLACSLARLLPCICHA</sequence>
<gene>
    <name evidence="2" type="ORF">Purlil1_6004</name>
</gene>
<accession>A0ABR0C1C9</accession>